<proteinExistence type="predicted"/>
<accession>A0A1H8R2R6</accession>
<dbReference type="OrthoDB" id="1681106at2"/>
<dbReference type="EMBL" id="FODY01000003">
    <property type="protein sequence ID" value="SEO60193.1"/>
    <property type="molecule type" value="Genomic_DNA"/>
</dbReference>
<dbReference type="RefSeq" id="WP_091744103.1">
    <property type="nucleotide sequence ID" value="NZ_FODY01000003.1"/>
</dbReference>
<dbReference type="AlphaFoldDB" id="A0A1H8R2R6"/>
<name>A0A1H8R2R6_9FIRM</name>
<keyword evidence="1" id="KW-0732">Signal</keyword>
<evidence type="ECO:0000313" key="3">
    <source>
        <dbReference type="Proteomes" id="UP000198847"/>
    </source>
</evidence>
<feature type="chain" id="PRO_5011576914" evidence="1">
    <location>
        <begin position="24"/>
        <end position="156"/>
    </location>
</feature>
<dbReference type="Proteomes" id="UP000198847">
    <property type="component" value="Unassembled WGS sequence"/>
</dbReference>
<keyword evidence="3" id="KW-1185">Reference proteome</keyword>
<sequence>MRKLFLLIVMLFMVVAVAPAATAAPAAPLSKTIIEAVGMDSGGNWIERQGTSPAILNQNNPIVGNTIYLQVHYVGILGSEVIYQSGKAIPKQYYKITNTKYINGPGGIMAGEIVIYAIQKNGLPGPKTGNIGQIYVDAKGINSGSAYDFVNNLYLK</sequence>
<dbReference type="Gene3D" id="2.60.40.2870">
    <property type="match status" value="1"/>
</dbReference>
<organism evidence="2 3">
    <name type="scientific">Propionispora vibrioides</name>
    <dbReference type="NCBI Taxonomy" id="112903"/>
    <lineage>
        <taxon>Bacteria</taxon>
        <taxon>Bacillati</taxon>
        <taxon>Bacillota</taxon>
        <taxon>Negativicutes</taxon>
        <taxon>Selenomonadales</taxon>
        <taxon>Sporomusaceae</taxon>
        <taxon>Propionispora</taxon>
    </lineage>
</organism>
<feature type="signal peptide" evidence="1">
    <location>
        <begin position="1"/>
        <end position="23"/>
    </location>
</feature>
<evidence type="ECO:0000313" key="2">
    <source>
        <dbReference type="EMBL" id="SEO60193.1"/>
    </source>
</evidence>
<protein>
    <submittedName>
        <fullName evidence="2">Uncharacterized protein</fullName>
    </submittedName>
</protein>
<evidence type="ECO:0000256" key="1">
    <source>
        <dbReference type="SAM" id="SignalP"/>
    </source>
</evidence>
<gene>
    <name evidence="2" type="ORF">SAMN04490178_103130</name>
</gene>
<reference evidence="2 3" key="1">
    <citation type="submission" date="2016-10" db="EMBL/GenBank/DDBJ databases">
        <authorList>
            <person name="de Groot N.N."/>
        </authorList>
    </citation>
    <scope>NUCLEOTIDE SEQUENCE [LARGE SCALE GENOMIC DNA]</scope>
    <source>
        <strain evidence="2 3">DSM 13305</strain>
    </source>
</reference>